<dbReference type="InterPro" id="IPR029039">
    <property type="entry name" value="Flavoprotein-like_sf"/>
</dbReference>
<dbReference type="Gene3D" id="3.40.50.360">
    <property type="match status" value="1"/>
</dbReference>
<dbReference type="PANTHER" id="PTHR10204:SF34">
    <property type="entry name" value="NAD(P)H DEHYDROGENASE [QUINONE] 1 ISOFORM 1"/>
    <property type="match status" value="1"/>
</dbReference>
<dbReference type="Proteomes" id="UP000491237">
    <property type="component" value="Unassembled WGS sequence"/>
</dbReference>
<dbReference type="Pfam" id="PF02525">
    <property type="entry name" value="Flavodoxin_2"/>
    <property type="match status" value="1"/>
</dbReference>
<evidence type="ECO:0000256" key="2">
    <source>
        <dbReference type="ARBA" id="ARBA00023002"/>
    </source>
</evidence>
<comment type="caution">
    <text evidence="4">The sequence shown here is derived from an EMBL/GenBank/DDBJ whole genome shotgun (WGS) entry which is preliminary data.</text>
</comment>
<evidence type="ECO:0000313" key="4">
    <source>
        <dbReference type="EMBL" id="MSE22467.1"/>
    </source>
</evidence>
<dbReference type="InterPro" id="IPR051545">
    <property type="entry name" value="NAD(P)H_dehydrogenase_qn"/>
</dbReference>
<dbReference type="GO" id="GO:0003955">
    <property type="term" value="F:NAD(P)H dehydrogenase (quinone) activity"/>
    <property type="evidence" value="ECO:0007669"/>
    <property type="project" value="TreeGrafter"/>
</dbReference>
<comment type="similarity">
    <text evidence="1">Belongs to the NAD(P)H dehydrogenase (quinone) family.</text>
</comment>
<accession>A0A844EE14</accession>
<reference evidence="4 5" key="1">
    <citation type="submission" date="2019-11" db="EMBL/GenBank/DDBJ databases">
        <title>Draft Genome Sequence of Plant Growth-Promoting Rhizosphere-Associated Bacteria.</title>
        <authorList>
            <person name="Vasilyev I.Y."/>
            <person name="Radchenko V."/>
            <person name="Ilnitskaya E.V."/>
        </authorList>
    </citation>
    <scope>NUCLEOTIDE SEQUENCE [LARGE SCALE GENOMIC DNA]</scope>
    <source>
        <strain evidence="4 5">VRA_07sq_f</strain>
    </source>
</reference>
<dbReference type="InterPro" id="IPR003680">
    <property type="entry name" value="Flavodoxin_fold"/>
</dbReference>
<feature type="non-terminal residue" evidence="4">
    <location>
        <position position="1"/>
    </location>
</feature>
<protein>
    <submittedName>
        <fullName evidence="4">Flavodoxin family protein</fullName>
    </submittedName>
</protein>
<evidence type="ECO:0000259" key="3">
    <source>
        <dbReference type="Pfam" id="PF02525"/>
    </source>
</evidence>
<evidence type="ECO:0000256" key="1">
    <source>
        <dbReference type="ARBA" id="ARBA00006252"/>
    </source>
</evidence>
<dbReference type="GO" id="GO:0005829">
    <property type="term" value="C:cytosol"/>
    <property type="evidence" value="ECO:0007669"/>
    <property type="project" value="TreeGrafter"/>
</dbReference>
<sequence>HAADLAAWRTKASLNPQVDDYFDRLKSADEIIFVFPLWWEVMPAMTKGFIDKVFSKNRIVSKHPKVILPKQPTIQILTVGGTPTLLYRVVYGNPVMKALGRGTFKKIGLKKVRWHHFNPEDETVSKRQRDLEHIEKYLK</sequence>
<name>A0A844EE14_9LACO</name>
<keyword evidence="2" id="KW-0560">Oxidoreductase</keyword>
<dbReference type="PANTHER" id="PTHR10204">
    <property type="entry name" value="NAD P H OXIDOREDUCTASE-RELATED"/>
    <property type="match status" value="1"/>
</dbReference>
<evidence type="ECO:0000313" key="5">
    <source>
        <dbReference type="Proteomes" id="UP000491237"/>
    </source>
</evidence>
<dbReference type="EMBL" id="WKKY01001138">
    <property type="protein sequence ID" value="MSE22467.1"/>
    <property type="molecule type" value="Genomic_DNA"/>
</dbReference>
<feature type="domain" description="Flavodoxin-like fold" evidence="3">
    <location>
        <begin position="14"/>
        <end position="136"/>
    </location>
</feature>
<feature type="non-terminal residue" evidence="4">
    <location>
        <position position="139"/>
    </location>
</feature>
<proteinExistence type="inferred from homology"/>
<dbReference type="SUPFAM" id="SSF52218">
    <property type="entry name" value="Flavoproteins"/>
    <property type="match status" value="1"/>
</dbReference>
<dbReference type="AlphaFoldDB" id="A0A844EE14"/>
<gene>
    <name evidence="4" type="ORF">GKC44_14775</name>
</gene>
<organism evidence="4 5">
    <name type="scientific">Lentilactobacillus parabuchneri</name>
    <dbReference type="NCBI Taxonomy" id="152331"/>
    <lineage>
        <taxon>Bacteria</taxon>
        <taxon>Bacillati</taxon>
        <taxon>Bacillota</taxon>
        <taxon>Bacilli</taxon>
        <taxon>Lactobacillales</taxon>
        <taxon>Lactobacillaceae</taxon>
        <taxon>Lentilactobacillus</taxon>
    </lineage>
</organism>